<dbReference type="RefSeq" id="WP_103958555.1">
    <property type="nucleotide sequence ID" value="NZ_FNVT01000007.1"/>
</dbReference>
<protein>
    <recommendedName>
        <fullName evidence="3">MalT-like TPR region domain-containing protein</fullName>
    </recommendedName>
</protein>
<gene>
    <name evidence="1" type="ORF">SAMN05444920_107175</name>
</gene>
<evidence type="ECO:0000313" key="1">
    <source>
        <dbReference type="EMBL" id="SEG90990.1"/>
    </source>
</evidence>
<keyword evidence="2" id="KW-1185">Reference proteome</keyword>
<reference evidence="1 2" key="1">
    <citation type="submission" date="2016-10" db="EMBL/GenBank/DDBJ databases">
        <authorList>
            <person name="de Groot N.N."/>
        </authorList>
    </citation>
    <scope>NUCLEOTIDE SEQUENCE [LARGE SCALE GENOMIC DNA]</scope>
    <source>
        <strain evidence="1 2">CGMCC 4.7037</strain>
    </source>
</reference>
<proteinExistence type="predicted"/>
<sequence length="633" mass="66620">MIEALEWALQDGEHALLVKGDMRRARERFDVAYREAAQQGDGPAMARAALGLGGMWVHEHRTAAGAAMVRVRQREALAQVDPGSSLALRLRVRLAAEEDYRGGGLDAILALLSETRASGDPVALAEALRLAHHCVLGPGHGARRLELARDLIGVASRTGRRADLLTGLLWYAVDLLLEADPHAERAVAELRLALDGEDHQAIRYVLGAIEVMLSIRAGRFAQAEQRAAACHELGVAAGDHDATGWYGCQLVTVRWYQGRVGDLVPLLTDQLASPQLSAVDDFPYAGLALAAAAAGDRRMAESMLARLRGSVLADLPRTGTWLPSMYAIVEAADLLADAELAAGAAKLLAPYADLPVVAGPGVACLGSVSHSLGVAAITTGDLDAAVGHLRAAVHGNLALGHWPAVALSRSRLGQALALRDGPRNEGARRQLTQAEQEARAQDMVLPRYVTGPLTCRPSGTQWRVELGPRSVLVDHSVGLLHLAVLLANPGQEIPAAELAAGPAVAASAGSAAGPAEAAAAGSAQPVLDGPAGRAYRNRLARLDAEIAELESGSKRRQAQARRTERDWLIAELASATGLGGRARSFTGSEERARTAVGKAIRRAIDRVAIADPVIGDELRATVRTGVRCSYHPG</sequence>
<dbReference type="Proteomes" id="UP000236732">
    <property type="component" value="Unassembled WGS sequence"/>
</dbReference>
<name>A0A1H6E074_9ACTN</name>
<evidence type="ECO:0008006" key="3">
    <source>
        <dbReference type="Google" id="ProtNLM"/>
    </source>
</evidence>
<dbReference type="AlphaFoldDB" id="A0A1H6E074"/>
<dbReference type="OrthoDB" id="3502641at2"/>
<evidence type="ECO:0000313" key="2">
    <source>
        <dbReference type="Proteomes" id="UP000236732"/>
    </source>
</evidence>
<accession>A0A1H6E074</accession>
<organism evidence="1 2">
    <name type="scientific">Nonomuraea solani</name>
    <dbReference type="NCBI Taxonomy" id="1144553"/>
    <lineage>
        <taxon>Bacteria</taxon>
        <taxon>Bacillati</taxon>
        <taxon>Actinomycetota</taxon>
        <taxon>Actinomycetes</taxon>
        <taxon>Streptosporangiales</taxon>
        <taxon>Streptosporangiaceae</taxon>
        <taxon>Nonomuraea</taxon>
    </lineage>
</organism>
<dbReference type="EMBL" id="FNVT01000007">
    <property type="protein sequence ID" value="SEG90990.1"/>
    <property type="molecule type" value="Genomic_DNA"/>
</dbReference>